<keyword evidence="3" id="KW-0227">DNA damage</keyword>
<organism evidence="6 7">
    <name type="scientific">Salipiger bermudensis (strain DSM 26914 / JCM 13377 / KCTC 12554 / HTCC2601)</name>
    <name type="common">Pelagibaca bermudensis</name>
    <dbReference type="NCBI Taxonomy" id="314265"/>
    <lineage>
        <taxon>Bacteria</taxon>
        <taxon>Pseudomonadati</taxon>
        <taxon>Pseudomonadota</taxon>
        <taxon>Alphaproteobacteria</taxon>
        <taxon>Rhodobacterales</taxon>
        <taxon>Roseobacteraceae</taxon>
        <taxon>Salipiger</taxon>
    </lineage>
</organism>
<dbReference type="AlphaFoldDB" id="Q0FL26"/>
<dbReference type="EMBL" id="AATQ01000035">
    <property type="protein sequence ID" value="EAU44939.1"/>
    <property type="molecule type" value="Genomic_DNA"/>
</dbReference>
<dbReference type="SUPFAM" id="SSF48150">
    <property type="entry name" value="DNA-glycosylase"/>
    <property type="match status" value="1"/>
</dbReference>
<comment type="caution">
    <text evidence="6">The sequence shown here is derived from an EMBL/GenBank/DDBJ whole genome shotgun (WGS) entry which is preliminary data.</text>
</comment>
<dbReference type="GO" id="GO:0005737">
    <property type="term" value="C:cytoplasm"/>
    <property type="evidence" value="ECO:0007669"/>
    <property type="project" value="TreeGrafter"/>
</dbReference>
<dbReference type="SMART" id="SM00478">
    <property type="entry name" value="ENDO3c"/>
    <property type="match status" value="1"/>
</dbReference>
<gene>
    <name evidence="6" type="ORF">R2601_23795</name>
</gene>
<reference evidence="6 7" key="1">
    <citation type="journal article" date="2010" name="J. Bacteriol.">
        <title>Genome sequences of Pelagibaca bermudensis HTCC2601T and Maritimibacter alkaliphilus HTCC2654T, the type strains of two marine Roseobacter genera.</title>
        <authorList>
            <person name="Thrash J.C."/>
            <person name="Cho J.C."/>
            <person name="Ferriera S."/>
            <person name="Johnson J."/>
            <person name="Vergin K.L."/>
            <person name="Giovannoni S.J."/>
        </authorList>
    </citation>
    <scope>NUCLEOTIDE SEQUENCE [LARGE SCALE GENOMIC DNA]</scope>
    <source>
        <strain evidence="7">DSM 26914 / JCM 13377 / KCTC 12554 / HTCC2601</strain>
    </source>
</reference>
<evidence type="ECO:0000259" key="5">
    <source>
        <dbReference type="SMART" id="SM00478"/>
    </source>
</evidence>
<dbReference type="GO" id="GO:0006307">
    <property type="term" value="P:DNA alkylation repair"/>
    <property type="evidence" value="ECO:0007669"/>
    <property type="project" value="TreeGrafter"/>
</dbReference>
<dbReference type="eggNOG" id="COG0400">
    <property type="taxonomic scope" value="Bacteria"/>
</dbReference>
<evidence type="ECO:0000256" key="2">
    <source>
        <dbReference type="ARBA" id="ARBA00012000"/>
    </source>
</evidence>
<dbReference type="GO" id="GO:0032131">
    <property type="term" value="F:alkylated DNA binding"/>
    <property type="evidence" value="ECO:0007669"/>
    <property type="project" value="TreeGrafter"/>
</dbReference>
<dbReference type="Pfam" id="PF00730">
    <property type="entry name" value="HhH-GPD"/>
    <property type="match status" value="1"/>
</dbReference>
<dbReference type="InterPro" id="IPR029058">
    <property type="entry name" value="AB_hydrolase_fold"/>
</dbReference>
<dbReference type="Gene3D" id="1.10.1670.40">
    <property type="match status" value="1"/>
</dbReference>
<keyword evidence="7" id="KW-1185">Reference proteome</keyword>
<evidence type="ECO:0000256" key="3">
    <source>
        <dbReference type="ARBA" id="ARBA00022763"/>
    </source>
</evidence>
<dbReference type="CDD" id="cd00056">
    <property type="entry name" value="ENDO3c"/>
    <property type="match status" value="1"/>
</dbReference>
<dbReference type="HOGENOM" id="CLU_637523_0_0_5"/>
<dbReference type="PANTHER" id="PTHR43003:SF5">
    <property type="entry name" value="DNA-3-METHYLADENINE GLYCOSYLASE"/>
    <property type="match status" value="1"/>
</dbReference>
<name>Q0FL26_SALBH</name>
<evidence type="ECO:0000313" key="7">
    <source>
        <dbReference type="Proteomes" id="UP000006230"/>
    </source>
</evidence>
<dbReference type="GO" id="GO:0008725">
    <property type="term" value="F:DNA-3-methyladenine glycosylase activity"/>
    <property type="evidence" value="ECO:0007669"/>
    <property type="project" value="TreeGrafter"/>
</dbReference>
<dbReference type="eggNOG" id="COG0122">
    <property type="taxonomic scope" value="Bacteria"/>
</dbReference>
<dbReference type="Pfam" id="PF02230">
    <property type="entry name" value="Abhydrolase_2"/>
    <property type="match status" value="1"/>
</dbReference>
<dbReference type="GO" id="GO:0006285">
    <property type="term" value="P:base-excision repair, AP site formation"/>
    <property type="evidence" value="ECO:0007669"/>
    <property type="project" value="TreeGrafter"/>
</dbReference>
<dbReference type="InterPro" id="IPR051912">
    <property type="entry name" value="Alkylbase_DNA_Glycosylase/TA"/>
</dbReference>
<dbReference type="Gene3D" id="3.40.50.1820">
    <property type="entry name" value="alpha/beta hydrolase"/>
    <property type="match status" value="1"/>
</dbReference>
<proteinExistence type="predicted"/>
<dbReference type="InterPro" id="IPR003265">
    <property type="entry name" value="HhH-GPD_domain"/>
</dbReference>
<evidence type="ECO:0000256" key="4">
    <source>
        <dbReference type="ARBA" id="ARBA00023204"/>
    </source>
</evidence>
<dbReference type="PANTHER" id="PTHR43003">
    <property type="entry name" value="DNA-3-METHYLADENINE GLYCOSYLASE"/>
    <property type="match status" value="1"/>
</dbReference>
<feature type="domain" description="HhH-GPD" evidence="5">
    <location>
        <begin position="53"/>
        <end position="204"/>
    </location>
</feature>
<dbReference type="Proteomes" id="UP000006230">
    <property type="component" value="Unassembled WGS sequence"/>
</dbReference>
<dbReference type="Gene3D" id="1.10.340.30">
    <property type="entry name" value="Hypothetical protein, domain 2"/>
    <property type="match status" value="1"/>
</dbReference>
<dbReference type="InterPro" id="IPR011257">
    <property type="entry name" value="DNA_glycosylase"/>
</dbReference>
<evidence type="ECO:0000313" key="6">
    <source>
        <dbReference type="EMBL" id="EAU44939.1"/>
    </source>
</evidence>
<dbReference type="STRING" id="314265.R2601_23795"/>
<dbReference type="SUPFAM" id="SSF53474">
    <property type="entry name" value="alpha/beta-Hydrolases"/>
    <property type="match status" value="1"/>
</dbReference>
<sequence>MVGRIIETEACVAEGVDWLCAAEPRFAEAVELTGPLPLRRRPDGFAQLLSAIVSQQVSVASARAIWARLEAAGMTTPEAILATDEAGLRALGLSRQKASYALALSEAGIDFEALRTAPTEEVVKTLVAVKGIGIWTAEIYAMFSLGRADVFAPGDLALQEAARLLFALEARPRERDLRRMAEAWSPWRSVAARGAVGLLPCGKTARGDRMTRVLQTGRKEPVSGETRSCVVFLHGYGANGADLLGLADPLGEHLPDTLFVAPDAPEACAGAPMGFQWFPIPWIDDSSEEEAMQGMSRAVDDLNAFLDALMVDEDLLPEQVALFGFSQGTMMALHVAPRREDEVAGLVAFSGRLLQPELLEDEVVSRPPVLLVHGDQDDVVPPESLPAAAEALQGAGWKEVFAHIQKGTAHGIAPDGLSVALAFLRDKCGF</sequence>
<comment type="catalytic activity">
    <reaction evidence="1">
        <text>Hydrolysis of alkylated DNA, releasing 3-methyladenine, 3-methylguanine, 7-methylguanine and 7-methyladenine.</text>
        <dbReference type="EC" id="3.2.2.21"/>
    </reaction>
</comment>
<dbReference type="EC" id="3.2.2.21" evidence="2"/>
<accession>Q0FL26</accession>
<dbReference type="InterPro" id="IPR003140">
    <property type="entry name" value="PLipase/COase/thioEstase"/>
</dbReference>
<dbReference type="GO" id="GO:0032993">
    <property type="term" value="C:protein-DNA complex"/>
    <property type="evidence" value="ECO:0007669"/>
    <property type="project" value="TreeGrafter"/>
</dbReference>
<evidence type="ECO:0000256" key="1">
    <source>
        <dbReference type="ARBA" id="ARBA00000086"/>
    </source>
</evidence>
<dbReference type="GO" id="GO:0043916">
    <property type="term" value="F:DNA-7-methylguanine glycosylase activity"/>
    <property type="evidence" value="ECO:0007669"/>
    <property type="project" value="TreeGrafter"/>
</dbReference>
<keyword evidence="4" id="KW-0234">DNA repair</keyword>
<protein>
    <recommendedName>
        <fullName evidence="2">DNA-3-methyladenine glycosylase II</fullName>
        <ecNumber evidence="2">3.2.2.21</ecNumber>
    </recommendedName>
</protein>